<sequence>ARPCSPSIMLRIAYPPLSVGVSPNRVQSPTDMSRELSTVTTAASASPHLDFTIFVELNSLSCSTMFSFCLRQILTLPFECLNRNRDSSDQATFFQSSMVQFW</sequence>
<evidence type="ECO:0000313" key="1">
    <source>
        <dbReference type="Ensembl" id="ENSPMGP00000027197.1"/>
    </source>
</evidence>
<protein>
    <submittedName>
        <fullName evidence="1">Uncharacterized protein</fullName>
    </submittedName>
</protein>
<keyword evidence="2" id="KW-1185">Reference proteome</keyword>
<reference evidence="1" key="2">
    <citation type="submission" date="2025-09" db="UniProtKB">
        <authorList>
            <consortium name="Ensembl"/>
        </authorList>
    </citation>
    <scope>IDENTIFICATION</scope>
</reference>
<proteinExistence type="predicted"/>
<accession>A0A3B4BBS2</accession>
<dbReference type="AlphaFoldDB" id="A0A3B4BBS2"/>
<dbReference type="Ensembl" id="ENSPMGT00000028974.1">
    <property type="protein sequence ID" value="ENSPMGP00000027197.1"/>
    <property type="gene ID" value="ENSPMGG00000021957.1"/>
</dbReference>
<organism evidence="1 2">
    <name type="scientific">Periophthalmus magnuspinnatus</name>
    <dbReference type="NCBI Taxonomy" id="409849"/>
    <lineage>
        <taxon>Eukaryota</taxon>
        <taxon>Metazoa</taxon>
        <taxon>Chordata</taxon>
        <taxon>Craniata</taxon>
        <taxon>Vertebrata</taxon>
        <taxon>Euteleostomi</taxon>
        <taxon>Actinopterygii</taxon>
        <taxon>Neopterygii</taxon>
        <taxon>Teleostei</taxon>
        <taxon>Neoteleostei</taxon>
        <taxon>Acanthomorphata</taxon>
        <taxon>Gobiaria</taxon>
        <taxon>Gobiiformes</taxon>
        <taxon>Gobioidei</taxon>
        <taxon>Gobiidae</taxon>
        <taxon>Oxudercinae</taxon>
        <taxon>Periophthalmus</taxon>
    </lineage>
</organism>
<reference evidence="1" key="1">
    <citation type="submission" date="2025-08" db="UniProtKB">
        <authorList>
            <consortium name="Ensembl"/>
        </authorList>
    </citation>
    <scope>IDENTIFICATION</scope>
</reference>
<evidence type="ECO:0000313" key="2">
    <source>
        <dbReference type="Proteomes" id="UP000261520"/>
    </source>
</evidence>
<name>A0A3B4BBS2_9GOBI</name>
<dbReference type="Proteomes" id="UP000261520">
    <property type="component" value="Unplaced"/>
</dbReference>